<gene>
    <name evidence="2" type="ORF">HJG63_010912</name>
</gene>
<dbReference type="Proteomes" id="UP000593571">
    <property type="component" value="Unassembled WGS sequence"/>
</dbReference>
<keyword evidence="3" id="KW-1185">Reference proteome</keyword>
<evidence type="ECO:0000313" key="2">
    <source>
        <dbReference type="EMBL" id="KAF6474743.1"/>
    </source>
</evidence>
<proteinExistence type="predicted"/>
<feature type="region of interest" description="Disordered" evidence="1">
    <location>
        <begin position="1"/>
        <end position="20"/>
    </location>
</feature>
<accession>A0A7J8HR17</accession>
<comment type="caution">
    <text evidence="2">The sequence shown here is derived from an EMBL/GenBank/DDBJ whole genome shotgun (WGS) entry which is preliminary data.</text>
</comment>
<evidence type="ECO:0000256" key="1">
    <source>
        <dbReference type="SAM" id="MobiDB-lite"/>
    </source>
</evidence>
<dbReference type="EMBL" id="JACASE010000004">
    <property type="protein sequence ID" value="KAF6474743.1"/>
    <property type="molecule type" value="Genomic_DNA"/>
</dbReference>
<dbReference type="AlphaFoldDB" id="A0A7J8HR17"/>
<evidence type="ECO:0000313" key="3">
    <source>
        <dbReference type="Proteomes" id="UP000593571"/>
    </source>
</evidence>
<protein>
    <submittedName>
        <fullName evidence="2">Uncharacterized protein</fullName>
    </submittedName>
</protein>
<reference evidence="2 3" key="1">
    <citation type="journal article" date="2020" name="Nature">
        <title>Six reference-quality genomes reveal evolution of bat adaptations.</title>
        <authorList>
            <person name="Jebb D."/>
            <person name="Huang Z."/>
            <person name="Pippel M."/>
            <person name="Hughes G.M."/>
            <person name="Lavrichenko K."/>
            <person name="Devanna P."/>
            <person name="Winkler S."/>
            <person name="Jermiin L.S."/>
            <person name="Skirmuntt E.C."/>
            <person name="Katzourakis A."/>
            <person name="Burkitt-Gray L."/>
            <person name="Ray D.A."/>
            <person name="Sullivan K.A.M."/>
            <person name="Roscito J.G."/>
            <person name="Kirilenko B.M."/>
            <person name="Davalos L.M."/>
            <person name="Corthals A.P."/>
            <person name="Power M.L."/>
            <person name="Jones G."/>
            <person name="Ransome R.D."/>
            <person name="Dechmann D.K.N."/>
            <person name="Locatelli A.G."/>
            <person name="Puechmaille S.J."/>
            <person name="Fedrigo O."/>
            <person name="Jarvis E.D."/>
            <person name="Hiller M."/>
            <person name="Vernes S.C."/>
            <person name="Myers E.W."/>
            <person name="Teeling E.C."/>
        </authorList>
    </citation>
    <scope>NUCLEOTIDE SEQUENCE [LARGE SCALE GENOMIC DNA]</scope>
    <source>
        <strain evidence="2">MRouAeg1</strain>
        <tissue evidence="2">Muscle</tissue>
    </source>
</reference>
<name>A0A7J8HR17_ROUAE</name>
<sequence>MRSSRKGQGRDWLPSNRPAKGDLKIEWGRVSGGYEVRQADLIRPRQLQNCPCRRRIQHRQDGVHLYTASEKSRQRCNGGYSPSIHPATQLSLVLSVSYASQAADTSSVTRVSVCERVCVQAL</sequence>
<organism evidence="2 3">
    <name type="scientific">Rousettus aegyptiacus</name>
    <name type="common">Egyptian fruit bat</name>
    <name type="synonym">Pteropus aegyptiacus</name>
    <dbReference type="NCBI Taxonomy" id="9407"/>
    <lineage>
        <taxon>Eukaryota</taxon>
        <taxon>Metazoa</taxon>
        <taxon>Chordata</taxon>
        <taxon>Craniata</taxon>
        <taxon>Vertebrata</taxon>
        <taxon>Euteleostomi</taxon>
        <taxon>Mammalia</taxon>
        <taxon>Eutheria</taxon>
        <taxon>Laurasiatheria</taxon>
        <taxon>Chiroptera</taxon>
        <taxon>Yinpterochiroptera</taxon>
        <taxon>Pteropodoidea</taxon>
        <taxon>Pteropodidae</taxon>
        <taxon>Rousettinae</taxon>
        <taxon>Rousettus</taxon>
    </lineage>
</organism>